<dbReference type="Proteomes" id="UP000708576">
    <property type="component" value="Unassembled WGS sequence"/>
</dbReference>
<comment type="caution">
    <text evidence="2">The sequence shown here is derived from an EMBL/GenBank/DDBJ whole genome shotgun (WGS) entry which is preliminary data.</text>
</comment>
<dbReference type="PANTHER" id="PTHR30069:SF29">
    <property type="entry name" value="HEMOGLOBIN AND HEMOGLOBIN-HAPTOGLOBIN-BINDING PROTEIN 1-RELATED"/>
    <property type="match status" value="1"/>
</dbReference>
<dbReference type="RefSeq" id="WP_212215530.1">
    <property type="nucleotide sequence ID" value="NZ_JAGUCO010000004.1"/>
</dbReference>
<organism evidence="2 3">
    <name type="scientific">Carboxylicivirga linearis</name>
    <dbReference type="NCBI Taxonomy" id="1628157"/>
    <lineage>
        <taxon>Bacteria</taxon>
        <taxon>Pseudomonadati</taxon>
        <taxon>Bacteroidota</taxon>
        <taxon>Bacteroidia</taxon>
        <taxon>Marinilabiliales</taxon>
        <taxon>Marinilabiliaceae</taxon>
        <taxon>Carboxylicivirga</taxon>
    </lineage>
</organism>
<name>A0ABS5JTQ9_9BACT</name>
<keyword evidence="2" id="KW-0675">Receptor</keyword>
<dbReference type="SUPFAM" id="SSF56935">
    <property type="entry name" value="Porins"/>
    <property type="match status" value="1"/>
</dbReference>
<accession>A0ABS5JTQ9</accession>
<dbReference type="PANTHER" id="PTHR30069">
    <property type="entry name" value="TONB-DEPENDENT OUTER MEMBRANE RECEPTOR"/>
    <property type="match status" value="1"/>
</dbReference>
<evidence type="ECO:0000313" key="2">
    <source>
        <dbReference type="EMBL" id="MBS2098286.1"/>
    </source>
</evidence>
<evidence type="ECO:0000256" key="1">
    <source>
        <dbReference type="ARBA" id="ARBA00022729"/>
    </source>
</evidence>
<dbReference type="Pfam" id="PF13715">
    <property type="entry name" value="CarbopepD_reg_2"/>
    <property type="match status" value="1"/>
</dbReference>
<keyword evidence="3" id="KW-1185">Reference proteome</keyword>
<keyword evidence="1" id="KW-0732">Signal</keyword>
<dbReference type="EMBL" id="JAGUCO010000004">
    <property type="protein sequence ID" value="MBS2098286.1"/>
    <property type="molecule type" value="Genomic_DNA"/>
</dbReference>
<proteinExistence type="predicted"/>
<dbReference type="InterPro" id="IPR039426">
    <property type="entry name" value="TonB-dep_rcpt-like"/>
</dbReference>
<dbReference type="SUPFAM" id="SSF49464">
    <property type="entry name" value="Carboxypeptidase regulatory domain-like"/>
    <property type="match status" value="1"/>
</dbReference>
<gene>
    <name evidence="2" type="ORF">KEM10_08335</name>
</gene>
<dbReference type="Gene3D" id="2.60.40.1120">
    <property type="entry name" value="Carboxypeptidase-like, regulatory domain"/>
    <property type="match status" value="1"/>
</dbReference>
<dbReference type="InterPro" id="IPR008969">
    <property type="entry name" value="CarboxyPept-like_regulatory"/>
</dbReference>
<sequence length="779" mass="87728">MKKGLVLIAVLTFIMNGIWGQELSQSIKGRVLDADTHQPLPGVNVILIGSTPPIGTVTDFNGNYELPDIPLGRQRVQFSFMGYDPTIFNELEIRSGRAFVLNVNMKESFQQLNEVTVKPEFRKDKAQNNMAALSARSFSVEEASRYAGGWNDPARLASSFAGVTMSEGVNDNAIVIRGNAPKGILWKLEDVEIPAPNHLNGVNNGGGIETVFSVNMLDNSDFYTGAFPAEYGNAMSGVFDMKFRNGSNEKLQSTFQVGSQGIDISAEGPFKKDGDATFLFNYRYSTMGLIGEFVDGNFGMPNYQDLSFKVHLPIQQAGDFSIWGIGGISSVAFDPDEDVNTWTNTFDNNQYSTGSDIAATGISHQINTGSKTYLKSSVALSYDKFSMESNQWQRDGSIIPMANHNEDNTRLLLSSYINHKFGNRHTNRTGVRYTNTHYSIMVNGNPDPTEGSDLIHIADQSGNIGQAQFFTQSKWRIASTFDVIGGITASYFDMNDEIIVEPRISTVWRFRPQHSISLAYGKHSRPELLRFYEATNNDGHLLNPDLKVTKTNHYVLGYEYRINSNLKLKIEGYYQQLYDVPVIEGSSYSLLNYQWDDYFEEALVNDGTGTNIGVDITLERYMKQGYYYMITASIFDSKYKGGDGVERNTSFNRNYVFNLLGGKEWRVRENNSFGVNTKIAFMGGNRFTPADQEASQQNEMVILDENRAFEWQEDPKLFVDLSVNYKINRQKTAHVLTLQAKNLLMQKEMFGWAYDFGQQKVVEHGLAMAYPYFTYRIEF</sequence>
<evidence type="ECO:0000313" key="3">
    <source>
        <dbReference type="Proteomes" id="UP000708576"/>
    </source>
</evidence>
<protein>
    <submittedName>
        <fullName evidence="2">TonB-dependent receptor</fullName>
    </submittedName>
</protein>
<reference evidence="2 3" key="1">
    <citation type="journal article" date="2015" name="Int. J. Syst. Evol. Microbiol.">
        <title>Carboxylicivirga linearis sp. nov., isolated from a sea cucumber culture pond.</title>
        <authorList>
            <person name="Wang F.Q."/>
            <person name="Zhou Y.X."/>
            <person name="Lin X.Z."/>
            <person name="Chen G.J."/>
            <person name="Du Z.J."/>
        </authorList>
    </citation>
    <scope>NUCLEOTIDE SEQUENCE [LARGE SCALE GENOMIC DNA]</scope>
    <source>
        <strain evidence="2 3">FB218</strain>
    </source>
</reference>